<dbReference type="InterPro" id="IPR055281">
    <property type="entry name" value="GIR1-2/SIED1"/>
</dbReference>
<evidence type="ECO:0000259" key="2">
    <source>
        <dbReference type="Pfam" id="PF24747"/>
    </source>
</evidence>
<reference evidence="3" key="1">
    <citation type="submission" date="2023-05" db="EMBL/GenBank/DDBJ databases">
        <authorList>
            <person name="Huff M."/>
        </authorList>
    </citation>
    <scope>NUCLEOTIDE SEQUENCE</scope>
</reference>
<dbReference type="PANTHER" id="PTHR33177">
    <property type="entry name" value="PUTATIVE-RELATED"/>
    <property type="match status" value="1"/>
</dbReference>
<dbReference type="Proteomes" id="UP000834106">
    <property type="component" value="Chromosome 5"/>
</dbReference>
<dbReference type="InterPro" id="IPR056440">
    <property type="entry name" value="Zn-ribbon_GIR1"/>
</dbReference>
<keyword evidence="4" id="KW-1185">Reference proteome</keyword>
<sequence>MSSGNGTKSDLKLSLSPPRPNIRIDSPPGSRTVSPSSCVSSEKYCTSPEATSMVLVGCRQCLMYIMLSEEDPRCPKCKTTVLLHVIHDKNTATKNTSYSSKSSLEFPK</sequence>
<feature type="domain" description="GIR1-like zinc ribbon" evidence="2">
    <location>
        <begin position="51"/>
        <end position="87"/>
    </location>
</feature>
<protein>
    <recommendedName>
        <fullName evidence="2">GIR1-like zinc ribbon domain-containing protein</fullName>
    </recommendedName>
</protein>
<name>A0AAD2DSK7_9LAMI</name>
<evidence type="ECO:0000256" key="1">
    <source>
        <dbReference type="SAM" id="MobiDB-lite"/>
    </source>
</evidence>
<dbReference type="EMBL" id="OU503040">
    <property type="protein sequence ID" value="CAI9762176.1"/>
    <property type="molecule type" value="Genomic_DNA"/>
</dbReference>
<evidence type="ECO:0000313" key="3">
    <source>
        <dbReference type="EMBL" id="CAI9762176.1"/>
    </source>
</evidence>
<dbReference type="AlphaFoldDB" id="A0AAD2DSK7"/>
<proteinExistence type="predicted"/>
<organism evidence="3 4">
    <name type="scientific">Fraxinus pennsylvanica</name>
    <dbReference type="NCBI Taxonomy" id="56036"/>
    <lineage>
        <taxon>Eukaryota</taxon>
        <taxon>Viridiplantae</taxon>
        <taxon>Streptophyta</taxon>
        <taxon>Embryophyta</taxon>
        <taxon>Tracheophyta</taxon>
        <taxon>Spermatophyta</taxon>
        <taxon>Magnoliopsida</taxon>
        <taxon>eudicotyledons</taxon>
        <taxon>Gunneridae</taxon>
        <taxon>Pentapetalae</taxon>
        <taxon>asterids</taxon>
        <taxon>lamiids</taxon>
        <taxon>Lamiales</taxon>
        <taxon>Oleaceae</taxon>
        <taxon>Oleeae</taxon>
        <taxon>Fraxinus</taxon>
    </lineage>
</organism>
<feature type="region of interest" description="Disordered" evidence="1">
    <location>
        <begin position="1"/>
        <end position="35"/>
    </location>
</feature>
<dbReference type="PANTHER" id="PTHR33177:SF74">
    <property type="entry name" value="PROTEIN GL2-INTERACTING REPRESSOR 1"/>
    <property type="match status" value="1"/>
</dbReference>
<accession>A0AAD2DSK7</accession>
<evidence type="ECO:0000313" key="4">
    <source>
        <dbReference type="Proteomes" id="UP000834106"/>
    </source>
</evidence>
<dbReference type="Pfam" id="PF24747">
    <property type="entry name" value="Zn-ribbon_GIR1"/>
    <property type="match status" value="1"/>
</dbReference>
<gene>
    <name evidence="3" type="ORF">FPE_LOCUS9606</name>
</gene>